<protein>
    <submittedName>
        <fullName evidence="3">Uncharacterized protein</fullName>
    </submittedName>
</protein>
<keyword evidence="1" id="KW-1133">Transmembrane helix</keyword>
<reference evidence="3" key="2">
    <citation type="submission" date="2016-06" db="UniProtKB">
        <authorList>
            <consortium name="WormBaseParasite"/>
        </authorList>
    </citation>
    <scope>IDENTIFICATION</scope>
</reference>
<dbReference type="Proteomes" id="UP000050741">
    <property type="component" value="Unassembled WGS sequence"/>
</dbReference>
<proteinExistence type="predicted"/>
<keyword evidence="2" id="KW-1185">Reference proteome</keyword>
<dbReference type="WBParaSite" id="GPLIN_001512400">
    <property type="protein sequence ID" value="GPLIN_001512400"/>
    <property type="gene ID" value="GPLIN_001512400"/>
</dbReference>
<accession>A0A183CQG6</accession>
<keyword evidence="1" id="KW-0472">Membrane</keyword>
<name>A0A183CQG6_GLOPA</name>
<reference evidence="2" key="1">
    <citation type="submission" date="2014-05" db="EMBL/GenBank/DDBJ databases">
        <title>The genome and life-stage specific transcriptomes of Globodera pallida elucidate key aspects of plant parasitism by a cyst nematode.</title>
        <authorList>
            <person name="Cotton J.A."/>
            <person name="Lilley C.J."/>
            <person name="Jones L.M."/>
            <person name="Kikuchi T."/>
            <person name="Reid A.J."/>
            <person name="Thorpe P."/>
            <person name="Tsai I.J."/>
            <person name="Beasley H."/>
            <person name="Blok V."/>
            <person name="Cock P.J.A."/>
            <person name="Van den Akker S.E."/>
            <person name="Holroyd N."/>
            <person name="Hunt M."/>
            <person name="Mantelin S."/>
            <person name="Naghra H."/>
            <person name="Pain A."/>
            <person name="Palomares-Rius J.E."/>
            <person name="Zarowiecki M."/>
            <person name="Berriman M."/>
            <person name="Jones J.T."/>
            <person name="Urwin P.E."/>
        </authorList>
    </citation>
    <scope>NUCLEOTIDE SEQUENCE [LARGE SCALE GENOMIC DNA]</scope>
    <source>
        <strain evidence="2">Lindley</strain>
    </source>
</reference>
<evidence type="ECO:0000313" key="2">
    <source>
        <dbReference type="Proteomes" id="UP000050741"/>
    </source>
</evidence>
<evidence type="ECO:0000313" key="3">
    <source>
        <dbReference type="WBParaSite" id="GPLIN_001512400"/>
    </source>
</evidence>
<keyword evidence="1" id="KW-0812">Transmembrane</keyword>
<organism evidence="2 3">
    <name type="scientific">Globodera pallida</name>
    <name type="common">Potato cyst nematode worm</name>
    <name type="synonym">Heterodera pallida</name>
    <dbReference type="NCBI Taxonomy" id="36090"/>
    <lineage>
        <taxon>Eukaryota</taxon>
        <taxon>Metazoa</taxon>
        <taxon>Ecdysozoa</taxon>
        <taxon>Nematoda</taxon>
        <taxon>Chromadorea</taxon>
        <taxon>Rhabditida</taxon>
        <taxon>Tylenchina</taxon>
        <taxon>Tylenchomorpha</taxon>
        <taxon>Tylenchoidea</taxon>
        <taxon>Heteroderidae</taxon>
        <taxon>Heteroderinae</taxon>
        <taxon>Globodera</taxon>
    </lineage>
</organism>
<feature type="transmembrane region" description="Helical" evidence="1">
    <location>
        <begin position="46"/>
        <end position="66"/>
    </location>
</feature>
<evidence type="ECO:0000256" key="1">
    <source>
        <dbReference type="SAM" id="Phobius"/>
    </source>
</evidence>
<dbReference type="AlphaFoldDB" id="A0A183CQG6"/>
<sequence>MILKLLPQLPTSSFSILFCLHLQIYGSLTSATTAMAANLGVCPISTFYAVLMVAIGIAISFHANIVDYRFTAA</sequence>